<keyword evidence="1 3" id="KW-0812">Transmembrane</keyword>
<evidence type="ECO:0000313" key="4">
    <source>
        <dbReference type="Proteomes" id="UP000000998"/>
    </source>
</evidence>
<gene>
    <name evidence="3" type="ordered locus">Maqu_0683</name>
</gene>
<dbReference type="STRING" id="351348.Maqu_0683"/>
<keyword evidence="1" id="KW-1133">Transmembrane helix</keyword>
<evidence type="ECO:0000259" key="2">
    <source>
        <dbReference type="Pfam" id="PF13490"/>
    </source>
</evidence>
<proteinExistence type="predicted"/>
<evidence type="ECO:0000313" key="3">
    <source>
        <dbReference type="EMBL" id="ABM17781.1"/>
    </source>
</evidence>
<dbReference type="InterPro" id="IPR041916">
    <property type="entry name" value="Anti_sigma_zinc_sf"/>
</dbReference>
<dbReference type="AlphaFoldDB" id="A1TYG2"/>
<keyword evidence="1" id="KW-0472">Membrane</keyword>
<accession>A1TYG2</accession>
<sequence precursor="true">MTMSCPSIRSQLPDYVRATLSENRAAVVREHLQRCPRCRRRCDMEEVLMSRMAAQFDVPPPAPDFESRVFRELSSGSGRRVHMAWGGAVAAALALGLFIGQFGLWQPDEAGHEAVAVAEVVDPPVVAPVERTVRLAFTAGEPLDDVTLTLNLPPHVEIAGLPGQHQVRWQVSLEQGDNVLALPLRIMFPGDGELVAELDAEGRQKVFRATIPDYPGASRHAPVDVKEPAT</sequence>
<dbReference type="InterPro" id="IPR027383">
    <property type="entry name" value="Znf_put"/>
</dbReference>
<dbReference type="EMBL" id="CP000514">
    <property type="protein sequence ID" value="ABM17781.1"/>
    <property type="molecule type" value="Genomic_DNA"/>
</dbReference>
<dbReference type="HOGENOM" id="CLU_1249400_0_0_6"/>
<organism evidence="3 4">
    <name type="scientific">Marinobacter nauticus (strain ATCC 700491 / DSM 11845 / VT8)</name>
    <name type="common">Marinobacter aquaeolei</name>
    <dbReference type="NCBI Taxonomy" id="351348"/>
    <lineage>
        <taxon>Bacteria</taxon>
        <taxon>Pseudomonadati</taxon>
        <taxon>Pseudomonadota</taxon>
        <taxon>Gammaproteobacteria</taxon>
        <taxon>Pseudomonadales</taxon>
        <taxon>Marinobacteraceae</taxon>
        <taxon>Marinobacter</taxon>
    </lineage>
</organism>
<evidence type="ECO:0000256" key="1">
    <source>
        <dbReference type="SAM" id="Phobius"/>
    </source>
</evidence>
<protein>
    <submittedName>
        <fullName evidence="3">Putative transmembrane anti-sigma factor</fullName>
    </submittedName>
</protein>
<dbReference type="Proteomes" id="UP000000998">
    <property type="component" value="Chromosome"/>
</dbReference>
<reference evidence="4" key="1">
    <citation type="journal article" date="2011" name="Appl. Environ. Microbiol.">
        <title>Genomic potential of Marinobacter aquaeolei, a biogeochemical 'opportunitroph'.</title>
        <authorList>
            <person name="Singer E."/>
            <person name="Webb E.A."/>
            <person name="Nelson W.C."/>
            <person name="Heidelberg J.F."/>
            <person name="Ivanova N."/>
            <person name="Pati A."/>
            <person name="Edwards K.J."/>
        </authorList>
    </citation>
    <scope>NUCLEOTIDE SEQUENCE [LARGE SCALE GENOMIC DNA]</scope>
    <source>
        <strain evidence="4">ATCC 700491 / DSM 11845 / VT8</strain>
    </source>
</reference>
<feature type="transmembrane region" description="Helical" evidence="1">
    <location>
        <begin position="83"/>
        <end position="105"/>
    </location>
</feature>
<dbReference type="Gene3D" id="1.10.10.1320">
    <property type="entry name" value="Anti-sigma factor, zinc-finger domain"/>
    <property type="match status" value="1"/>
</dbReference>
<dbReference type="Pfam" id="PF13490">
    <property type="entry name" value="zf-HC2"/>
    <property type="match status" value="1"/>
</dbReference>
<name>A1TYG2_MARN8</name>
<dbReference type="KEGG" id="maq:Maqu_0683"/>
<dbReference type="eggNOG" id="COG5662">
    <property type="taxonomic scope" value="Bacteria"/>
</dbReference>
<feature type="domain" description="Putative zinc-finger" evidence="2">
    <location>
        <begin position="5"/>
        <end position="39"/>
    </location>
</feature>